<dbReference type="AlphaFoldDB" id="A0A8C6XF08"/>
<dbReference type="Gene3D" id="3.30.310.10">
    <property type="entry name" value="TATA-Binding Protein"/>
    <property type="match status" value="1"/>
</dbReference>
<dbReference type="InterPro" id="IPR013037">
    <property type="entry name" value="Clathrin_b-adaptin_app_Ig-like"/>
</dbReference>
<dbReference type="GeneTree" id="ENSGT00940000155206"/>
<dbReference type="SUPFAM" id="SSF55711">
    <property type="entry name" value="Subdomain of clathrin and coatomer appendage domain"/>
    <property type="match status" value="1"/>
</dbReference>
<evidence type="ECO:0000259" key="2">
    <source>
        <dbReference type="SMART" id="SM01020"/>
    </source>
</evidence>
<dbReference type="GO" id="GO:0006886">
    <property type="term" value="P:intracellular protein transport"/>
    <property type="evidence" value="ECO:0007669"/>
    <property type="project" value="InterPro"/>
</dbReference>
<comment type="subcellular location">
    <subcellularLocation>
        <location evidence="1">Endomembrane system</location>
        <topology evidence="1">Peripheral membrane protein</topology>
    </subcellularLocation>
</comment>
<dbReference type="InterPro" id="IPR013041">
    <property type="entry name" value="Clathrin_app_Ig-like_sf"/>
</dbReference>
<dbReference type="Proteomes" id="UP000694559">
    <property type="component" value="Unplaced"/>
</dbReference>
<protein>
    <recommendedName>
        <fullName evidence="2">Beta-adaptin appendage C-terminal subdomain domain-containing protein</fullName>
    </recommendedName>
</protein>
<dbReference type="InterPro" id="IPR012295">
    <property type="entry name" value="TBP_dom_sf"/>
</dbReference>
<dbReference type="InterPro" id="IPR015151">
    <property type="entry name" value="B-adaptin_app_sub_C"/>
</dbReference>
<evidence type="ECO:0000313" key="3">
    <source>
        <dbReference type="Ensembl" id="ENSNNAP00000012858.1"/>
    </source>
</evidence>
<reference evidence="3" key="1">
    <citation type="submission" date="2025-08" db="UniProtKB">
        <authorList>
            <consortium name="Ensembl"/>
        </authorList>
    </citation>
    <scope>IDENTIFICATION</scope>
</reference>
<reference evidence="3" key="2">
    <citation type="submission" date="2025-09" db="UniProtKB">
        <authorList>
            <consortium name="Ensembl"/>
        </authorList>
    </citation>
    <scope>IDENTIFICATION</scope>
</reference>
<organism evidence="3 4">
    <name type="scientific">Naja naja</name>
    <name type="common">Indian cobra</name>
    <dbReference type="NCBI Taxonomy" id="35670"/>
    <lineage>
        <taxon>Eukaryota</taxon>
        <taxon>Metazoa</taxon>
        <taxon>Chordata</taxon>
        <taxon>Craniata</taxon>
        <taxon>Vertebrata</taxon>
        <taxon>Euteleostomi</taxon>
        <taxon>Lepidosauria</taxon>
        <taxon>Squamata</taxon>
        <taxon>Bifurcata</taxon>
        <taxon>Unidentata</taxon>
        <taxon>Episquamata</taxon>
        <taxon>Toxicofera</taxon>
        <taxon>Serpentes</taxon>
        <taxon>Colubroidea</taxon>
        <taxon>Elapidae</taxon>
        <taxon>Elapinae</taxon>
        <taxon>Naja</taxon>
    </lineage>
</organism>
<dbReference type="InterPro" id="IPR009028">
    <property type="entry name" value="Coatomer/calthrin_app_sub_C"/>
</dbReference>
<dbReference type="Gene3D" id="2.60.40.1150">
    <property type="match status" value="1"/>
</dbReference>
<dbReference type="OMA" id="FLEQGEM"/>
<dbReference type="SUPFAM" id="SSF49348">
    <property type="entry name" value="Clathrin adaptor appendage domain"/>
    <property type="match status" value="1"/>
</dbReference>
<evidence type="ECO:0000256" key="1">
    <source>
        <dbReference type="ARBA" id="ARBA00004184"/>
    </source>
</evidence>
<keyword evidence="4" id="KW-1185">Reference proteome</keyword>
<dbReference type="Pfam" id="PF09066">
    <property type="entry name" value="B2-adapt-app_C"/>
    <property type="match status" value="1"/>
</dbReference>
<dbReference type="GO" id="GO:0016192">
    <property type="term" value="P:vesicle-mediated transport"/>
    <property type="evidence" value="ECO:0007669"/>
    <property type="project" value="InterPro"/>
</dbReference>
<feature type="domain" description="Beta-adaptin appendage C-terminal subdomain" evidence="2">
    <location>
        <begin position="32"/>
        <end position="146"/>
    </location>
</feature>
<name>A0A8C6XF08_NAJNA</name>
<dbReference type="OrthoDB" id="9043368at2759"/>
<proteinExistence type="predicted"/>
<dbReference type="GO" id="GO:0012505">
    <property type="term" value="C:endomembrane system"/>
    <property type="evidence" value="ECO:0007669"/>
    <property type="project" value="UniProtKB-SubCell"/>
</dbReference>
<evidence type="ECO:0000313" key="4">
    <source>
        <dbReference type="Proteomes" id="UP000694559"/>
    </source>
</evidence>
<accession>A0A8C6XF08</accession>
<dbReference type="SMART" id="SM01020">
    <property type="entry name" value="B2-adapt-app_C"/>
    <property type="match status" value="1"/>
</dbReference>
<dbReference type="GO" id="GO:0030131">
    <property type="term" value="C:clathrin adaptor complex"/>
    <property type="evidence" value="ECO:0007669"/>
    <property type="project" value="InterPro"/>
</dbReference>
<dbReference type="Ensembl" id="ENSNNAT00000013455.1">
    <property type="protein sequence ID" value="ENSNNAP00000012858.1"/>
    <property type="gene ID" value="ENSNNAG00000008669.1"/>
</dbReference>
<sequence>MKMDPLNNLQVAVKNNIDVFYFSTLYPLYILFVEDGKMERQMFLATWKDIPNDNESQFQIKDCPLSAGETRIRLLEPGNIFLVRNVEGQDMLYQSLKLTNGICVLAELRIQPGPNFTVGLPLLVQLGGSPAIWGIHSFRLFATFIGSAKFGPHF</sequence>